<comment type="catalytic activity">
    <reaction evidence="4">
        <text>carbamoyl phosphate + L-ornithine = L-citrulline + phosphate + H(+)</text>
        <dbReference type="Rhea" id="RHEA:19513"/>
        <dbReference type="ChEBI" id="CHEBI:15378"/>
        <dbReference type="ChEBI" id="CHEBI:43474"/>
        <dbReference type="ChEBI" id="CHEBI:46911"/>
        <dbReference type="ChEBI" id="CHEBI:57743"/>
        <dbReference type="ChEBI" id="CHEBI:58228"/>
        <dbReference type="EC" id="2.1.3.3"/>
    </reaction>
</comment>
<evidence type="ECO:0000256" key="6">
    <source>
        <dbReference type="RuleBase" id="RU003634"/>
    </source>
</evidence>
<reference evidence="9" key="1">
    <citation type="journal article" date="2020" name="mSystems">
        <title>Genome- and Community-Level Interaction Insights into Carbon Utilization and Element Cycling Functions of Hydrothermarchaeota in Hydrothermal Sediment.</title>
        <authorList>
            <person name="Zhou Z."/>
            <person name="Liu Y."/>
            <person name="Xu W."/>
            <person name="Pan J."/>
            <person name="Luo Z.H."/>
            <person name="Li M."/>
        </authorList>
    </citation>
    <scope>NUCLEOTIDE SEQUENCE [LARGE SCALE GENOMIC DNA]</scope>
    <source>
        <strain evidence="9">SpSt-508</strain>
    </source>
</reference>
<dbReference type="InterPro" id="IPR002292">
    <property type="entry name" value="Orn/put_carbamltrans"/>
</dbReference>
<dbReference type="Gene3D" id="3.40.50.1370">
    <property type="entry name" value="Aspartate/ornithine carbamoyltransferase"/>
    <property type="match status" value="2"/>
</dbReference>
<feature type="domain" description="Aspartate/ornithine carbamoyltransferase Asp/Orn-binding" evidence="7">
    <location>
        <begin position="149"/>
        <end position="300"/>
    </location>
</feature>
<dbReference type="GO" id="GO:0004585">
    <property type="term" value="F:ornithine carbamoyltransferase activity"/>
    <property type="evidence" value="ECO:0007669"/>
    <property type="project" value="UniProtKB-UniRule"/>
</dbReference>
<dbReference type="InterPro" id="IPR006131">
    <property type="entry name" value="Asp_carbamoyltransf_Asp/Orn-bd"/>
</dbReference>
<comment type="similarity">
    <text evidence="1">Belongs to the aspartate/ornithine carbamoyltransferase superfamily. OTCase family.</text>
</comment>
<evidence type="ECO:0000256" key="1">
    <source>
        <dbReference type="ARBA" id="ARBA00007805"/>
    </source>
</evidence>
<dbReference type="SUPFAM" id="SSF53671">
    <property type="entry name" value="Aspartate/ornithine carbamoyltransferase"/>
    <property type="match status" value="1"/>
</dbReference>
<proteinExistence type="inferred from homology"/>
<evidence type="ECO:0000313" key="9">
    <source>
        <dbReference type="EMBL" id="HGT37666.1"/>
    </source>
</evidence>
<dbReference type="EMBL" id="DSVQ01000001">
    <property type="protein sequence ID" value="HGT37666.1"/>
    <property type="molecule type" value="Genomic_DNA"/>
</dbReference>
<dbReference type="GO" id="GO:0042450">
    <property type="term" value="P:L-arginine biosynthetic process via ornithine"/>
    <property type="evidence" value="ECO:0007669"/>
    <property type="project" value="UniProtKB-UniRule"/>
</dbReference>
<accession>A0A7C4QNQ1</accession>
<name>A0A7C4QNQ1_9PLAN</name>
<dbReference type="FunFam" id="3.40.50.1370:FF:000008">
    <property type="entry name" value="Ornithine carbamoyltransferase"/>
    <property type="match status" value="1"/>
</dbReference>
<evidence type="ECO:0000259" key="8">
    <source>
        <dbReference type="Pfam" id="PF02729"/>
    </source>
</evidence>
<dbReference type="NCBIfam" id="NF001986">
    <property type="entry name" value="PRK00779.1"/>
    <property type="match status" value="1"/>
</dbReference>
<dbReference type="InterPro" id="IPR036901">
    <property type="entry name" value="Asp/Orn_carbamoylTrfase_sf"/>
</dbReference>
<dbReference type="PANTHER" id="PTHR45753">
    <property type="entry name" value="ORNITHINE CARBAMOYLTRANSFERASE, MITOCHONDRIAL"/>
    <property type="match status" value="1"/>
</dbReference>
<dbReference type="Pfam" id="PF00185">
    <property type="entry name" value="OTCace"/>
    <property type="match status" value="1"/>
</dbReference>
<dbReference type="InterPro" id="IPR006132">
    <property type="entry name" value="Asp/Orn_carbamoyltranf_P-bd"/>
</dbReference>
<keyword evidence="3 6" id="KW-0808">Transferase</keyword>
<dbReference type="EC" id="2.1.3.3" evidence="2 5"/>
<evidence type="ECO:0000256" key="4">
    <source>
        <dbReference type="ARBA" id="ARBA00048772"/>
    </source>
</evidence>
<protein>
    <recommendedName>
        <fullName evidence="2 5">Ornithine carbamoyltransferase</fullName>
        <ecNumber evidence="2 5">2.1.3.3</ecNumber>
    </recommendedName>
</protein>
<dbReference type="Pfam" id="PF02729">
    <property type="entry name" value="OTCace_N"/>
    <property type="match status" value="1"/>
</dbReference>
<sequence length="306" mass="33820">MRHLNSLLDLTEADVDRIFALTEALKSAWRRGERPPLMAGRVLTQVFEKPSLRTRLSFDAAMIQLGGGSIFLTAREAGIGGREAVQDVARVIGSYSDVIALRTFSQHLIDEFIRFSGAAVINGLSDVRHPCQALTDLYTMREVLGDLHGKKLVFVGDGNNVATSLAAACGLLGVALTICAPADYRIADDFLVELRQRFPRVQVEQTSDFRSALTDADVVYTDVWTSMGQEAEDATRRKVFEPYQVNAALLRLAPPRAKFMHCLPAKRGQEVTDDVLDGAQSIVFLQAENRMHLAKGLLCWVLDVTW</sequence>
<evidence type="ECO:0000256" key="5">
    <source>
        <dbReference type="NCBIfam" id="TIGR00658"/>
    </source>
</evidence>
<evidence type="ECO:0000259" key="7">
    <source>
        <dbReference type="Pfam" id="PF00185"/>
    </source>
</evidence>
<comment type="caution">
    <text evidence="9">The sequence shown here is derived from an EMBL/GenBank/DDBJ whole genome shotgun (WGS) entry which is preliminary data.</text>
</comment>
<evidence type="ECO:0000256" key="2">
    <source>
        <dbReference type="ARBA" id="ARBA00013007"/>
    </source>
</evidence>
<dbReference type="PRINTS" id="PR00102">
    <property type="entry name" value="OTCASE"/>
</dbReference>
<organism evidence="9">
    <name type="scientific">Schlesneria paludicola</name>
    <dbReference type="NCBI Taxonomy" id="360056"/>
    <lineage>
        <taxon>Bacteria</taxon>
        <taxon>Pseudomonadati</taxon>
        <taxon>Planctomycetota</taxon>
        <taxon>Planctomycetia</taxon>
        <taxon>Planctomycetales</taxon>
        <taxon>Planctomycetaceae</taxon>
        <taxon>Schlesneria</taxon>
    </lineage>
</organism>
<evidence type="ECO:0000256" key="3">
    <source>
        <dbReference type="ARBA" id="ARBA00022679"/>
    </source>
</evidence>
<gene>
    <name evidence="9" type="primary">argF</name>
    <name evidence="9" type="ORF">ENS64_00110</name>
</gene>
<dbReference type="PRINTS" id="PR00100">
    <property type="entry name" value="AOTCASE"/>
</dbReference>
<dbReference type="GO" id="GO:0019240">
    <property type="term" value="P:citrulline biosynthetic process"/>
    <property type="evidence" value="ECO:0007669"/>
    <property type="project" value="TreeGrafter"/>
</dbReference>
<dbReference type="PANTHER" id="PTHR45753:SF3">
    <property type="entry name" value="ORNITHINE TRANSCARBAMYLASE, MITOCHONDRIAL"/>
    <property type="match status" value="1"/>
</dbReference>
<feature type="domain" description="Aspartate/ornithine carbamoyltransferase carbamoyl-P binding" evidence="8">
    <location>
        <begin position="2"/>
        <end position="142"/>
    </location>
</feature>
<dbReference type="GO" id="GO:0016597">
    <property type="term" value="F:amino acid binding"/>
    <property type="evidence" value="ECO:0007669"/>
    <property type="project" value="InterPro"/>
</dbReference>
<dbReference type="InterPro" id="IPR006130">
    <property type="entry name" value="Asp/Orn_carbamoylTrfase"/>
</dbReference>
<dbReference type="NCBIfam" id="TIGR00658">
    <property type="entry name" value="orni_carb_tr"/>
    <property type="match status" value="1"/>
</dbReference>
<dbReference type="AlphaFoldDB" id="A0A7C4QNQ1"/>